<feature type="region of interest" description="Disordered" evidence="8">
    <location>
        <begin position="1"/>
        <end position="22"/>
    </location>
</feature>
<feature type="transmembrane region" description="Helical" evidence="9">
    <location>
        <begin position="390"/>
        <end position="410"/>
    </location>
</feature>
<dbReference type="InterPro" id="IPR036259">
    <property type="entry name" value="MFS_trans_sf"/>
</dbReference>
<keyword evidence="4 9" id="KW-0812">Transmembrane</keyword>
<evidence type="ECO:0000256" key="2">
    <source>
        <dbReference type="ARBA" id="ARBA00022448"/>
    </source>
</evidence>
<comment type="subcellular location">
    <subcellularLocation>
        <location evidence="1">Cell membrane</location>
        <topology evidence="1">Multi-pass membrane protein</topology>
    </subcellularLocation>
</comment>
<dbReference type="Proteomes" id="UP000237839">
    <property type="component" value="Unassembled WGS sequence"/>
</dbReference>
<keyword evidence="6 9" id="KW-1133">Transmembrane helix</keyword>
<dbReference type="FunFam" id="1.20.1250.20:FF:000001">
    <property type="entry name" value="Dicarboxylate MFS transporter"/>
    <property type="match status" value="1"/>
</dbReference>
<feature type="domain" description="Major facilitator superfamily (MFS) profile" evidence="10">
    <location>
        <begin position="32"/>
        <end position="441"/>
    </location>
</feature>
<dbReference type="InterPro" id="IPR020846">
    <property type="entry name" value="MFS_dom"/>
</dbReference>
<evidence type="ECO:0000256" key="5">
    <source>
        <dbReference type="ARBA" id="ARBA00022847"/>
    </source>
</evidence>
<dbReference type="PROSITE" id="PS50850">
    <property type="entry name" value="MFS"/>
    <property type="match status" value="1"/>
</dbReference>
<feature type="transmembrane region" description="Helical" evidence="9">
    <location>
        <begin position="296"/>
        <end position="316"/>
    </location>
</feature>
<organism evidence="11 12">
    <name type="scientific">Solimicrobium silvestre</name>
    <dbReference type="NCBI Taxonomy" id="2099400"/>
    <lineage>
        <taxon>Bacteria</taxon>
        <taxon>Pseudomonadati</taxon>
        <taxon>Pseudomonadota</taxon>
        <taxon>Betaproteobacteria</taxon>
        <taxon>Burkholderiales</taxon>
        <taxon>Oxalobacteraceae</taxon>
        <taxon>Solimicrobium</taxon>
    </lineage>
</organism>
<reference evidence="11 12" key="1">
    <citation type="submission" date="2018-02" db="EMBL/GenBank/DDBJ databases">
        <title>Solimicrobium silvestre gen. nov., sp. nov., isolated from alpine forest soil.</title>
        <authorList>
            <person name="Margesin R."/>
            <person name="Albuquerque L."/>
            <person name="Zhang D.-C."/>
            <person name="Froufe H.J.C."/>
            <person name="Severino R."/>
            <person name="Roxo I."/>
            <person name="Egas C."/>
            <person name="Da Costa M.S."/>
        </authorList>
    </citation>
    <scope>NUCLEOTIDE SEQUENCE [LARGE SCALE GENOMIC DNA]</scope>
    <source>
        <strain evidence="11 12">S20-91</strain>
    </source>
</reference>
<keyword evidence="5" id="KW-0769">Symport</keyword>
<evidence type="ECO:0000256" key="6">
    <source>
        <dbReference type="ARBA" id="ARBA00022989"/>
    </source>
</evidence>
<evidence type="ECO:0000256" key="8">
    <source>
        <dbReference type="SAM" id="MobiDB-lite"/>
    </source>
</evidence>
<evidence type="ECO:0000256" key="4">
    <source>
        <dbReference type="ARBA" id="ARBA00022692"/>
    </source>
</evidence>
<feature type="transmembrane region" description="Helical" evidence="9">
    <location>
        <begin position="76"/>
        <end position="94"/>
    </location>
</feature>
<dbReference type="Gene3D" id="1.20.1250.20">
    <property type="entry name" value="MFS general substrate transporter like domains"/>
    <property type="match status" value="2"/>
</dbReference>
<feature type="transmembrane region" description="Helical" evidence="9">
    <location>
        <begin position="170"/>
        <end position="193"/>
    </location>
</feature>
<dbReference type="AlphaFoldDB" id="A0A2S9GU26"/>
<proteinExistence type="predicted"/>
<dbReference type="RefSeq" id="WP_207769764.1">
    <property type="nucleotide sequence ID" value="NZ_PUGF01000027.1"/>
</dbReference>
<gene>
    <name evidence="11" type="ORF">S2091_4104</name>
</gene>
<sequence>MNSTQTSMPHAASSSKNSAMHSRSLNKSDVKVLSLASLGGALEYYDFIIFIFFASVFSGQFFPADLSPFWKTLNTYGAFAIAYFMRPIGGVIMAHFGDLVGRKRMFTLSIVLMALPTLCIGFLPTFEHIGYAAPILLLLMRMLQGIAIGGEIPGAWVFVSEHVPAKRIGLANGMVTSGLTLGILLGSLMALLINSTFSKSDIAEYAWRIPFIVGGLLGFVTVYLRRYLHETPVFKEMQERKALNQGLPIAAVIKDHKPAILISVLATWLLTAGIVVIILFAPELMKSDIFNVPAKVALTMQSFTIVALALGCITTGQLCDKFGVGKTFIVMCSALAISSSVFYHSIGHVDYPTLTVMYAITGFFVGIVGGVPYIMVHAFPAKIRFSGLSFSYNLSYAIFGGLTPLFLGIVNKINPLSASYYVVFLSIMGVFCGIYLLKDSAKK</sequence>
<feature type="transmembrane region" description="Helical" evidence="9">
    <location>
        <begin position="32"/>
        <end position="56"/>
    </location>
</feature>
<dbReference type="GO" id="GO:0005886">
    <property type="term" value="C:plasma membrane"/>
    <property type="evidence" value="ECO:0007669"/>
    <property type="project" value="UniProtKB-SubCell"/>
</dbReference>
<feature type="transmembrane region" description="Helical" evidence="9">
    <location>
        <begin position="106"/>
        <end position="126"/>
    </location>
</feature>
<evidence type="ECO:0000256" key="7">
    <source>
        <dbReference type="ARBA" id="ARBA00023136"/>
    </source>
</evidence>
<evidence type="ECO:0000259" key="10">
    <source>
        <dbReference type="PROSITE" id="PS50850"/>
    </source>
</evidence>
<comment type="caution">
    <text evidence="11">The sequence shown here is derived from an EMBL/GenBank/DDBJ whole genome shotgun (WGS) entry which is preliminary data.</text>
</comment>
<feature type="transmembrane region" description="Helical" evidence="9">
    <location>
        <begin position="205"/>
        <end position="224"/>
    </location>
</feature>
<feature type="transmembrane region" description="Helical" evidence="9">
    <location>
        <begin position="259"/>
        <end position="281"/>
    </location>
</feature>
<keyword evidence="12" id="KW-1185">Reference proteome</keyword>
<dbReference type="PANTHER" id="PTHR43528:SF7">
    <property type="entry name" value="MFS TRANSPORTER"/>
    <property type="match status" value="1"/>
</dbReference>
<keyword evidence="3" id="KW-1003">Cell membrane</keyword>
<evidence type="ECO:0000256" key="3">
    <source>
        <dbReference type="ARBA" id="ARBA00022475"/>
    </source>
</evidence>
<dbReference type="GO" id="GO:0015293">
    <property type="term" value="F:symporter activity"/>
    <property type="evidence" value="ECO:0007669"/>
    <property type="project" value="UniProtKB-KW"/>
</dbReference>
<feature type="transmembrane region" description="Helical" evidence="9">
    <location>
        <begin position="416"/>
        <end position="437"/>
    </location>
</feature>
<evidence type="ECO:0000256" key="9">
    <source>
        <dbReference type="SAM" id="Phobius"/>
    </source>
</evidence>
<evidence type="ECO:0000313" key="12">
    <source>
        <dbReference type="Proteomes" id="UP000237839"/>
    </source>
</evidence>
<dbReference type="PANTHER" id="PTHR43528">
    <property type="entry name" value="ALPHA-KETOGLUTARATE PERMEASE"/>
    <property type="match status" value="1"/>
</dbReference>
<feature type="transmembrane region" description="Helical" evidence="9">
    <location>
        <begin position="358"/>
        <end position="378"/>
    </location>
</feature>
<evidence type="ECO:0000313" key="11">
    <source>
        <dbReference type="EMBL" id="PRC91209.1"/>
    </source>
</evidence>
<accession>A0A2S9GU26</accession>
<feature type="transmembrane region" description="Helical" evidence="9">
    <location>
        <begin position="328"/>
        <end position="346"/>
    </location>
</feature>
<dbReference type="EMBL" id="PUGF01000027">
    <property type="protein sequence ID" value="PRC91209.1"/>
    <property type="molecule type" value="Genomic_DNA"/>
</dbReference>
<protein>
    <submittedName>
        <fullName evidence="11">Major Facilitator Superfamily</fullName>
    </submittedName>
</protein>
<keyword evidence="2" id="KW-0813">Transport</keyword>
<keyword evidence="7 9" id="KW-0472">Membrane</keyword>
<name>A0A2S9GU26_9BURK</name>
<dbReference type="Pfam" id="PF07690">
    <property type="entry name" value="MFS_1"/>
    <property type="match status" value="1"/>
</dbReference>
<dbReference type="SUPFAM" id="SSF103473">
    <property type="entry name" value="MFS general substrate transporter"/>
    <property type="match status" value="1"/>
</dbReference>
<feature type="transmembrane region" description="Helical" evidence="9">
    <location>
        <begin position="132"/>
        <end position="158"/>
    </location>
</feature>
<dbReference type="InterPro" id="IPR011701">
    <property type="entry name" value="MFS"/>
</dbReference>
<dbReference type="InterPro" id="IPR051084">
    <property type="entry name" value="H+-coupled_symporters"/>
</dbReference>
<evidence type="ECO:0000256" key="1">
    <source>
        <dbReference type="ARBA" id="ARBA00004651"/>
    </source>
</evidence>